<dbReference type="Pfam" id="PF02547">
    <property type="entry name" value="Queuosine_synth"/>
    <property type="match status" value="1"/>
</dbReference>
<evidence type="ECO:0000256" key="6">
    <source>
        <dbReference type="ARBA" id="ARBA00022785"/>
    </source>
</evidence>
<dbReference type="FunFam" id="3.40.1780.10:FF:000001">
    <property type="entry name" value="S-adenosylmethionine:tRNA ribosyltransferase-isomerase"/>
    <property type="match status" value="1"/>
</dbReference>
<evidence type="ECO:0000313" key="7">
    <source>
        <dbReference type="EMBL" id="CUS40762.1"/>
    </source>
</evidence>
<protein>
    <submittedName>
        <fullName evidence="7">S-adenosylmethionine:tRNA ribosyltransferase-isomerase</fullName>
        <ecNumber evidence="7">5.-.-.-</ecNumber>
    </submittedName>
</protein>
<evidence type="ECO:0000256" key="5">
    <source>
        <dbReference type="ARBA" id="ARBA00022691"/>
    </source>
</evidence>
<dbReference type="AlphaFoldDB" id="A0A170PL19"/>
<dbReference type="GO" id="GO:0005737">
    <property type="term" value="C:cytoplasm"/>
    <property type="evidence" value="ECO:0007669"/>
    <property type="project" value="UniProtKB-SubCell"/>
</dbReference>
<organism evidence="7">
    <name type="scientific">hydrothermal vent metagenome</name>
    <dbReference type="NCBI Taxonomy" id="652676"/>
    <lineage>
        <taxon>unclassified sequences</taxon>
        <taxon>metagenomes</taxon>
        <taxon>ecological metagenomes</taxon>
    </lineage>
</organism>
<proteinExistence type="inferred from homology"/>
<dbReference type="GO" id="GO:0008616">
    <property type="term" value="P:tRNA queuosine(34) biosynthetic process"/>
    <property type="evidence" value="ECO:0007669"/>
    <property type="project" value="UniProtKB-KW"/>
</dbReference>
<dbReference type="PANTHER" id="PTHR30307:SF0">
    <property type="entry name" value="S-ADENOSYLMETHIONINE:TRNA RIBOSYLTRANSFERASE-ISOMERASE"/>
    <property type="match status" value="1"/>
</dbReference>
<sequence>MKTSDFHFDLPDELIARYSMPERSSSRLLVLNPADGQCSDHIFRDLEQMLNPGDLLVFNNTRVIPARLFGEKASGGKLEALIERVLNEHEALAHVRSSRSPKPGQIIILGGVEVEIVGREGALFHLRFLDERPLFEILDAVGHMPLPPYMERADTEEDRERYQTVYAKAPGAVAAPTAGLHFDEPLLERLRNKGVQFAYVTLHVGAGTFQPVKVDNVLEHEMHAEYIEVTQEVVDAVKATRAAGKRVVAVGTTSVRSLESASQNGEIAPYAADSRIFIYPGYRFRSVDAMITNFHLPESTLIMLVSAFAGRDNTMGAYAHAVANKYRFYSYGDAMFLPCSAPVPAEFQQDAQ</sequence>
<gene>
    <name evidence="7" type="ORF">MGWOODY_Tha2045</name>
</gene>
<keyword evidence="3" id="KW-0963">Cytoplasm</keyword>
<comment type="subcellular location">
    <subcellularLocation>
        <location evidence="1">Cytoplasm</location>
    </subcellularLocation>
</comment>
<dbReference type="NCBIfam" id="NF001140">
    <property type="entry name" value="PRK00147.1"/>
    <property type="match status" value="1"/>
</dbReference>
<dbReference type="HAMAP" id="MF_00113">
    <property type="entry name" value="QueA"/>
    <property type="match status" value="1"/>
</dbReference>
<dbReference type="InterPro" id="IPR003699">
    <property type="entry name" value="QueA"/>
</dbReference>
<dbReference type="InterPro" id="IPR042118">
    <property type="entry name" value="QueA_dom1"/>
</dbReference>
<comment type="subunit">
    <text evidence="2">Monomer.</text>
</comment>
<dbReference type="EMBL" id="CZQC01000024">
    <property type="protein sequence ID" value="CUS40762.1"/>
    <property type="molecule type" value="Genomic_DNA"/>
</dbReference>
<dbReference type="SUPFAM" id="SSF111337">
    <property type="entry name" value="QueA-like"/>
    <property type="match status" value="1"/>
</dbReference>
<keyword evidence="5" id="KW-0949">S-adenosyl-L-methionine</keyword>
<evidence type="ECO:0000256" key="3">
    <source>
        <dbReference type="ARBA" id="ARBA00022490"/>
    </source>
</evidence>
<evidence type="ECO:0000256" key="2">
    <source>
        <dbReference type="ARBA" id="ARBA00011245"/>
    </source>
</evidence>
<dbReference type="InterPro" id="IPR042119">
    <property type="entry name" value="QueA_dom2"/>
</dbReference>
<dbReference type="EC" id="5.-.-.-" evidence="7"/>
<evidence type="ECO:0000256" key="4">
    <source>
        <dbReference type="ARBA" id="ARBA00022679"/>
    </source>
</evidence>
<evidence type="ECO:0000256" key="1">
    <source>
        <dbReference type="ARBA" id="ARBA00004496"/>
    </source>
</evidence>
<keyword evidence="4 7" id="KW-0808">Transferase</keyword>
<dbReference type="InterPro" id="IPR036100">
    <property type="entry name" value="QueA_sf"/>
</dbReference>
<dbReference type="GO" id="GO:0051075">
    <property type="term" value="F:S-adenosylmethionine:tRNA ribosyltransferase-isomerase activity"/>
    <property type="evidence" value="ECO:0007669"/>
    <property type="project" value="TreeGrafter"/>
</dbReference>
<reference evidence="7" key="1">
    <citation type="submission" date="2015-10" db="EMBL/GenBank/DDBJ databases">
        <authorList>
            <person name="Gilbert D.G."/>
        </authorList>
    </citation>
    <scope>NUCLEOTIDE SEQUENCE</scope>
</reference>
<dbReference type="Gene3D" id="3.40.1780.10">
    <property type="entry name" value="QueA-like"/>
    <property type="match status" value="1"/>
</dbReference>
<name>A0A170PL19_9ZZZZ</name>
<keyword evidence="7" id="KW-0413">Isomerase</keyword>
<dbReference type="Gene3D" id="2.40.10.240">
    <property type="entry name" value="QueA-like"/>
    <property type="match status" value="1"/>
</dbReference>
<dbReference type="PANTHER" id="PTHR30307">
    <property type="entry name" value="S-ADENOSYLMETHIONINE:TRNA RIBOSYLTRANSFERASE-ISOMERASE"/>
    <property type="match status" value="1"/>
</dbReference>
<dbReference type="NCBIfam" id="TIGR00113">
    <property type="entry name" value="queA"/>
    <property type="match status" value="1"/>
</dbReference>
<accession>A0A170PL19</accession>
<keyword evidence="6" id="KW-0671">Queuosine biosynthesis</keyword>